<comment type="caution">
    <text evidence="1">The sequence shown here is derived from an EMBL/GenBank/DDBJ whole genome shotgun (WGS) entry which is preliminary data.</text>
</comment>
<name>A0AAV6JWB3_9ERIC</name>
<keyword evidence="2" id="KW-1185">Reference proteome</keyword>
<accession>A0AAV6JWB3</accession>
<proteinExistence type="predicted"/>
<reference evidence="1 2" key="1">
    <citation type="submission" date="2020-08" db="EMBL/GenBank/DDBJ databases">
        <title>Plant Genome Project.</title>
        <authorList>
            <person name="Zhang R.-G."/>
        </authorList>
    </citation>
    <scope>NUCLEOTIDE SEQUENCE [LARGE SCALE GENOMIC DNA]</scope>
    <source>
        <strain evidence="1">WSP0</strain>
        <tissue evidence="1">Leaf</tissue>
    </source>
</reference>
<gene>
    <name evidence="1" type="ORF">RHGRI_017019</name>
</gene>
<dbReference type="AlphaFoldDB" id="A0AAV6JWB3"/>
<evidence type="ECO:0000313" key="1">
    <source>
        <dbReference type="EMBL" id="KAG5544452.1"/>
    </source>
</evidence>
<dbReference type="EMBL" id="JACTNZ010000006">
    <property type="protein sequence ID" value="KAG5544452.1"/>
    <property type="molecule type" value="Genomic_DNA"/>
</dbReference>
<organism evidence="1 2">
    <name type="scientific">Rhododendron griersonianum</name>
    <dbReference type="NCBI Taxonomy" id="479676"/>
    <lineage>
        <taxon>Eukaryota</taxon>
        <taxon>Viridiplantae</taxon>
        <taxon>Streptophyta</taxon>
        <taxon>Embryophyta</taxon>
        <taxon>Tracheophyta</taxon>
        <taxon>Spermatophyta</taxon>
        <taxon>Magnoliopsida</taxon>
        <taxon>eudicotyledons</taxon>
        <taxon>Gunneridae</taxon>
        <taxon>Pentapetalae</taxon>
        <taxon>asterids</taxon>
        <taxon>Ericales</taxon>
        <taxon>Ericaceae</taxon>
        <taxon>Ericoideae</taxon>
        <taxon>Rhodoreae</taxon>
        <taxon>Rhododendron</taxon>
    </lineage>
</organism>
<protein>
    <submittedName>
        <fullName evidence="1">Uncharacterized protein</fullName>
    </submittedName>
</protein>
<sequence length="101" mass="11625">MNEALLARQEAARGSRASWVWLSLLHGRDTLMKGLRWQVQSGKGIRFWEDKWVPSLPGFKLMSPKPDGCDIEWVADAIDKDRGAWNKDKLRIYLLFAVIVL</sequence>
<evidence type="ECO:0000313" key="2">
    <source>
        <dbReference type="Proteomes" id="UP000823749"/>
    </source>
</evidence>
<dbReference type="Proteomes" id="UP000823749">
    <property type="component" value="Chromosome 6"/>
</dbReference>